<gene>
    <name evidence="3" type="ORF">POL68_35050</name>
</gene>
<evidence type="ECO:0000259" key="2">
    <source>
        <dbReference type="SMART" id="SM00769"/>
    </source>
</evidence>
<dbReference type="EMBL" id="JAQNDM010000002">
    <property type="protein sequence ID" value="MDC0713738.1"/>
    <property type="molecule type" value="Genomic_DNA"/>
</dbReference>
<keyword evidence="4" id="KW-1185">Reference proteome</keyword>
<comment type="caution">
    <text evidence="3">The sequence shown here is derived from an EMBL/GenBank/DDBJ whole genome shotgun (WGS) entry which is preliminary data.</text>
</comment>
<feature type="domain" description="Water stress and hypersensitive response" evidence="2">
    <location>
        <begin position="160"/>
        <end position="274"/>
    </location>
</feature>
<proteinExistence type="predicted"/>
<dbReference type="PROSITE" id="PS51257">
    <property type="entry name" value="PROKAR_LIPOPROTEIN"/>
    <property type="match status" value="1"/>
</dbReference>
<dbReference type="SMART" id="SM00769">
    <property type="entry name" value="WHy"/>
    <property type="match status" value="1"/>
</dbReference>
<evidence type="ECO:0000256" key="1">
    <source>
        <dbReference type="SAM" id="SignalP"/>
    </source>
</evidence>
<sequence>MKPSCPVSLSRAPLLLACLWLGCASAPSRPTGPATLSAQETTVAAQTLTEATVRYAGQLTTPGEAVLEKADYELVSDGTVVKTGSAALNLPLSPGQPTAFSFQEEATYLKNTDSLRAMSERGGTLLLALRGTLTVRSGKAVETLPFAASRAVRVPRLPEVVIESLDGARYSAEEVNLIVRLGVKNPNPFPLRLDQVAYTLSVAGKELGHGTLAKADTVDPSATGVYPVEASVTKESWGPEVKKLIGSGELPYTMRGELTGPHLKVPYSLEGSVKINVSR</sequence>
<feature type="signal peptide" evidence="1">
    <location>
        <begin position="1"/>
        <end position="26"/>
    </location>
</feature>
<keyword evidence="1" id="KW-0732">Signal</keyword>
<evidence type="ECO:0000313" key="3">
    <source>
        <dbReference type="EMBL" id="MDC0713738.1"/>
    </source>
</evidence>
<name>A0ABT5DJD2_9BACT</name>
<dbReference type="Proteomes" id="UP001221838">
    <property type="component" value="Unassembled WGS sequence"/>
</dbReference>
<accession>A0ABT5DJD2</accession>
<feature type="chain" id="PRO_5046232971" evidence="1">
    <location>
        <begin position="27"/>
        <end position="279"/>
    </location>
</feature>
<organism evidence="3 4">
    <name type="scientific">Stigmatella ashevillensis</name>
    <dbReference type="NCBI Taxonomy" id="2995309"/>
    <lineage>
        <taxon>Bacteria</taxon>
        <taxon>Pseudomonadati</taxon>
        <taxon>Myxococcota</taxon>
        <taxon>Myxococcia</taxon>
        <taxon>Myxococcales</taxon>
        <taxon>Cystobacterineae</taxon>
        <taxon>Archangiaceae</taxon>
        <taxon>Stigmatella</taxon>
    </lineage>
</organism>
<reference evidence="3 4" key="1">
    <citation type="submission" date="2022-11" db="EMBL/GenBank/DDBJ databases">
        <title>Minimal conservation of predation-associated metabolite biosynthetic gene clusters underscores biosynthetic potential of Myxococcota including descriptions for ten novel species: Archangium lansinium sp. nov., Myxococcus landrumus sp. nov., Nannocystis bai.</title>
        <authorList>
            <person name="Ahearne A."/>
            <person name="Stevens C."/>
            <person name="Dowd S."/>
        </authorList>
    </citation>
    <scope>NUCLEOTIDE SEQUENCE [LARGE SCALE GENOMIC DNA]</scope>
    <source>
        <strain evidence="3 4">NCWAL01</strain>
    </source>
</reference>
<dbReference type="Pfam" id="PF03168">
    <property type="entry name" value="LEA_2"/>
    <property type="match status" value="1"/>
</dbReference>
<dbReference type="Gene3D" id="2.60.40.1820">
    <property type="match status" value="1"/>
</dbReference>
<dbReference type="SUPFAM" id="SSF117070">
    <property type="entry name" value="LEA14-like"/>
    <property type="match status" value="1"/>
</dbReference>
<protein>
    <submittedName>
        <fullName evidence="3">LEA type 2 family protein</fullName>
    </submittedName>
</protein>
<dbReference type="InterPro" id="IPR013990">
    <property type="entry name" value="WHy-dom"/>
</dbReference>
<dbReference type="InterPro" id="IPR004864">
    <property type="entry name" value="LEA_2"/>
</dbReference>
<evidence type="ECO:0000313" key="4">
    <source>
        <dbReference type="Proteomes" id="UP001221838"/>
    </source>
</evidence>